<feature type="coiled-coil region" evidence="1">
    <location>
        <begin position="472"/>
        <end position="506"/>
    </location>
</feature>
<feature type="region of interest" description="Disordered" evidence="2">
    <location>
        <begin position="1"/>
        <end position="21"/>
    </location>
</feature>
<protein>
    <submittedName>
        <fullName evidence="3">Uncharacterized protein</fullName>
    </submittedName>
</protein>
<dbReference type="AlphaFoldDB" id="A0A0D9WPV4"/>
<name>A0A0D9WPV4_9ORYZ</name>
<sequence>MAGNPTHLKSTKKFSPSSLSRRALPPFSLARAAAAARLISRQSRRAAAAAAAAVAIISRQSRRSPFAGGEAAAAAHLAGGEATAAGEKFIAGGAPPPPLHPISREEKPPEQSSSPSEASTELISSVKNPASSSNEMNLGKILSNYACNKPGLVMTAALEKDIETLQKKLGGCLRENQNLQEELAEAYRVKSQLAELHGAELSKNKDLEKQVRFFQSSVAQAFAERDNSLMKCEKAKEREEAILQKFADFEERTKEYESSIDDQKQMNDALRMELLELKKQTQSSLEVIQKFYELRWRNLNFEVCVEEERDSLRAKIAKLQNNLRMGLEIEQHLQRNARILEKRQALYDEFMRNGLSALQKLFVQQRDEIMKILEEESSQLSTVVNEIQDRLSQIQINSKIIENPLGEMRCCDSSCKDVHVTMDVSSATSPKGDVPSNSVVFGESDVLAQALHEKMEALMLFSQEQERYLLEKQRNQIVIEELQKNLSQVKEEKVKILVESAKLKEEYLMLKGNSTPKGGHGAGDNMKIIPAHDRQGMLKTILNRTSLRHWMRKENTHIGHDYDENDHTVINEQSVDLARAKMENAALLESVATMERLTSSVHRLHIVLMKAYDDVKADVPLESAYEALNSLITEANLMKTALCVALPVSWSSDAITCDALYDPSDSPKPSKSDKQEPLSSAGMEMVELLILAADILKENCILNKYM</sequence>
<evidence type="ECO:0000256" key="1">
    <source>
        <dbReference type="SAM" id="Coils"/>
    </source>
</evidence>
<evidence type="ECO:0000256" key="2">
    <source>
        <dbReference type="SAM" id="MobiDB-lite"/>
    </source>
</evidence>
<feature type="coiled-coil region" evidence="1">
    <location>
        <begin position="162"/>
        <end position="196"/>
    </location>
</feature>
<dbReference type="Gramene" id="LPERR06G11290.1">
    <property type="protein sequence ID" value="LPERR06G11290.1"/>
    <property type="gene ID" value="LPERR06G11290"/>
</dbReference>
<proteinExistence type="predicted"/>
<feature type="region of interest" description="Disordered" evidence="2">
    <location>
        <begin position="88"/>
        <end position="134"/>
    </location>
</feature>
<reference evidence="3" key="3">
    <citation type="submission" date="2015-04" db="UniProtKB">
        <authorList>
            <consortium name="EnsemblPlants"/>
        </authorList>
    </citation>
    <scope>IDENTIFICATION</scope>
</reference>
<organism evidence="3 4">
    <name type="scientific">Leersia perrieri</name>
    <dbReference type="NCBI Taxonomy" id="77586"/>
    <lineage>
        <taxon>Eukaryota</taxon>
        <taxon>Viridiplantae</taxon>
        <taxon>Streptophyta</taxon>
        <taxon>Embryophyta</taxon>
        <taxon>Tracheophyta</taxon>
        <taxon>Spermatophyta</taxon>
        <taxon>Magnoliopsida</taxon>
        <taxon>Liliopsida</taxon>
        <taxon>Poales</taxon>
        <taxon>Poaceae</taxon>
        <taxon>BOP clade</taxon>
        <taxon>Oryzoideae</taxon>
        <taxon>Oryzeae</taxon>
        <taxon>Oryzinae</taxon>
        <taxon>Leersia</taxon>
    </lineage>
</organism>
<accession>A0A0D9WPV4</accession>
<reference evidence="3 4" key="1">
    <citation type="submission" date="2012-08" db="EMBL/GenBank/DDBJ databases">
        <title>Oryza genome evolution.</title>
        <authorList>
            <person name="Wing R.A."/>
        </authorList>
    </citation>
    <scope>NUCLEOTIDE SEQUENCE</scope>
</reference>
<evidence type="ECO:0000313" key="4">
    <source>
        <dbReference type="Proteomes" id="UP000032180"/>
    </source>
</evidence>
<dbReference type="EnsemblPlants" id="LPERR06G11290.1">
    <property type="protein sequence ID" value="LPERR06G11290.1"/>
    <property type="gene ID" value="LPERR06G11290"/>
</dbReference>
<evidence type="ECO:0000313" key="3">
    <source>
        <dbReference type="EnsemblPlants" id="LPERR06G11290.1"/>
    </source>
</evidence>
<keyword evidence="4" id="KW-1185">Reference proteome</keyword>
<feature type="coiled-coil region" evidence="1">
    <location>
        <begin position="232"/>
        <end position="390"/>
    </location>
</feature>
<keyword evidence="1" id="KW-0175">Coiled coil</keyword>
<reference evidence="4" key="2">
    <citation type="submission" date="2013-12" db="EMBL/GenBank/DDBJ databases">
        <authorList>
            <person name="Yu Y."/>
            <person name="Lee S."/>
            <person name="de Baynast K."/>
            <person name="Wissotski M."/>
            <person name="Liu L."/>
            <person name="Talag J."/>
            <person name="Goicoechea J."/>
            <person name="Angelova A."/>
            <person name="Jetty R."/>
            <person name="Kudrna D."/>
            <person name="Golser W."/>
            <person name="Rivera L."/>
            <person name="Zhang J."/>
            <person name="Wing R."/>
        </authorList>
    </citation>
    <scope>NUCLEOTIDE SEQUENCE</scope>
</reference>
<feature type="compositionally biased region" description="Low complexity" evidence="2">
    <location>
        <begin position="110"/>
        <end position="125"/>
    </location>
</feature>
<dbReference type="PANTHER" id="PTHR35712:SF1">
    <property type="entry name" value="MYOSIN HEAVY CHAIN-LIKE PROTEIN"/>
    <property type="match status" value="1"/>
</dbReference>
<dbReference type="PANTHER" id="PTHR35712">
    <property type="entry name" value="MYOSIN HEAVY CHAIN-LIKE PROTEIN"/>
    <property type="match status" value="1"/>
</dbReference>
<dbReference type="Proteomes" id="UP000032180">
    <property type="component" value="Chromosome 6"/>
</dbReference>